<keyword evidence="3" id="KW-0731">Sigma factor</keyword>
<organism evidence="7 8">
    <name type="scientific">Emticicia aquatilis</name>
    <dbReference type="NCBI Taxonomy" id="1537369"/>
    <lineage>
        <taxon>Bacteria</taxon>
        <taxon>Pseudomonadati</taxon>
        <taxon>Bacteroidota</taxon>
        <taxon>Cytophagia</taxon>
        <taxon>Cytophagales</taxon>
        <taxon>Leadbetterellaceae</taxon>
        <taxon>Emticicia</taxon>
    </lineage>
</organism>
<sequence length="206" mass="24409">MNRNLFFNQKIPFSEDNLESILKACLERNQNAQSLLYKQFFGYSKSVCLRYSSNQEEAKEILNEGFLKVFNNLDKYLPELSFKAWLRTIMVNTAINYYRDNKKYNQEISFDGVEEPIYDEDIINKISADEILVLVQKLPPSYRTVFVMHVVDGYNHREIGEILEINEGTSRSNFMKARVKLQNLVQKEFPHLYENYHQEIDKHSTK</sequence>
<dbReference type="PANTHER" id="PTHR43133:SF46">
    <property type="entry name" value="RNA POLYMERASE SIGMA-70 FACTOR ECF SUBFAMILY"/>
    <property type="match status" value="1"/>
</dbReference>
<dbReference type="InterPro" id="IPR013324">
    <property type="entry name" value="RNA_pol_sigma_r3/r4-like"/>
</dbReference>
<dbReference type="Gene3D" id="1.10.1740.10">
    <property type="match status" value="1"/>
</dbReference>
<keyword evidence="8" id="KW-1185">Reference proteome</keyword>
<dbReference type="InterPro" id="IPR014284">
    <property type="entry name" value="RNA_pol_sigma-70_dom"/>
</dbReference>
<keyword evidence="4" id="KW-0804">Transcription</keyword>
<evidence type="ECO:0000256" key="3">
    <source>
        <dbReference type="ARBA" id="ARBA00023082"/>
    </source>
</evidence>
<feature type="domain" description="RNA polymerase sigma factor 70 region 4 type 2" evidence="6">
    <location>
        <begin position="129"/>
        <end position="181"/>
    </location>
</feature>
<dbReference type="InterPro" id="IPR036388">
    <property type="entry name" value="WH-like_DNA-bd_sf"/>
</dbReference>
<accession>A0A916YJS6</accession>
<dbReference type="GO" id="GO:0003677">
    <property type="term" value="F:DNA binding"/>
    <property type="evidence" value="ECO:0007669"/>
    <property type="project" value="InterPro"/>
</dbReference>
<dbReference type="GO" id="GO:0006352">
    <property type="term" value="P:DNA-templated transcription initiation"/>
    <property type="evidence" value="ECO:0007669"/>
    <property type="project" value="InterPro"/>
</dbReference>
<dbReference type="PANTHER" id="PTHR43133">
    <property type="entry name" value="RNA POLYMERASE ECF-TYPE SIGMA FACTO"/>
    <property type="match status" value="1"/>
</dbReference>
<dbReference type="InterPro" id="IPR013325">
    <property type="entry name" value="RNA_pol_sigma_r2"/>
</dbReference>
<comment type="similarity">
    <text evidence="1">Belongs to the sigma-70 factor family. ECF subfamily.</text>
</comment>
<dbReference type="SUPFAM" id="SSF88946">
    <property type="entry name" value="Sigma2 domain of RNA polymerase sigma factors"/>
    <property type="match status" value="1"/>
</dbReference>
<dbReference type="InterPro" id="IPR039425">
    <property type="entry name" value="RNA_pol_sigma-70-like"/>
</dbReference>
<evidence type="ECO:0000259" key="5">
    <source>
        <dbReference type="Pfam" id="PF04542"/>
    </source>
</evidence>
<evidence type="ECO:0000259" key="6">
    <source>
        <dbReference type="Pfam" id="PF08281"/>
    </source>
</evidence>
<name>A0A916YJS6_9BACT</name>
<dbReference type="InterPro" id="IPR013249">
    <property type="entry name" value="RNA_pol_sigma70_r4_t2"/>
</dbReference>
<dbReference type="GO" id="GO:0016987">
    <property type="term" value="F:sigma factor activity"/>
    <property type="evidence" value="ECO:0007669"/>
    <property type="project" value="UniProtKB-KW"/>
</dbReference>
<comment type="caution">
    <text evidence="7">The sequence shown here is derived from an EMBL/GenBank/DDBJ whole genome shotgun (WGS) entry which is preliminary data.</text>
</comment>
<evidence type="ECO:0000256" key="2">
    <source>
        <dbReference type="ARBA" id="ARBA00023015"/>
    </source>
</evidence>
<evidence type="ECO:0000313" key="8">
    <source>
        <dbReference type="Proteomes" id="UP000609064"/>
    </source>
</evidence>
<keyword evidence="7" id="KW-0240">DNA-directed RNA polymerase</keyword>
<dbReference type="InterPro" id="IPR007627">
    <property type="entry name" value="RNA_pol_sigma70_r2"/>
</dbReference>
<dbReference type="GO" id="GO:0000428">
    <property type="term" value="C:DNA-directed RNA polymerase complex"/>
    <property type="evidence" value="ECO:0007669"/>
    <property type="project" value="UniProtKB-KW"/>
</dbReference>
<dbReference type="SUPFAM" id="SSF88659">
    <property type="entry name" value="Sigma3 and sigma4 domains of RNA polymerase sigma factors"/>
    <property type="match status" value="1"/>
</dbReference>
<dbReference type="EMBL" id="BMKK01000002">
    <property type="protein sequence ID" value="GGD48298.1"/>
    <property type="molecule type" value="Genomic_DNA"/>
</dbReference>
<reference evidence="7" key="1">
    <citation type="journal article" date="2014" name="Int. J. Syst. Evol. Microbiol.">
        <title>Complete genome sequence of Corynebacterium casei LMG S-19264T (=DSM 44701T), isolated from a smear-ripened cheese.</title>
        <authorList>
            <consortium name="US DOE Joint Genome Institute (JGI-PGF)"/>
            <person name="Walter F."/>
            <person name="Albersmeier A."/>
            <person name="Kalinowski J."/>
            <person name="Ruckert C."/>
        </authorList>
    </citation>
    <scope>NUCLEOTIDE SEQUENCE</scope>
    <source>
        <strain evidence="7">CGMCC 1.15958</strain>
    </source>
</reference>
<evidence type="ECO:0000256" key="1">
    <source>
        <dbReference type="ARBA" id="ARBA00010641"/>
    </source>
</evidence>
<feature type="domain" description="RNA polymerase sigma-70 region 2" evidence="5">
    <location>
        <begin position="43"/>
        <end position="103"/>
    </location>
</feature>
<dbReference type="CDD" id="cd06171">
    <property type="entry name" value="Sigma70_r4"/>
    <property type="match status" value="1"/>
</dbReference>
<gene>
    <name evidence="7" type="ORF">GCM10011514_10410</name>
</gene>
<dbReference type="Pfam" id="PF08281">
    <property type="entry name" value="Sigma70_r4_2"/>
    <property type="match status" value="1"/>
</dbReference>
<dbReference type="Pfam" id="PF04542">
    <property type="entry name" value="Sigma70_r2"/>
    <property type="match status" value="1"/>
</dbReference>
<keyword evidence="2" id="KW-0805">Transcription regulation</keyword>
<evidence type="ECO:0000313" key="7">
    <source>
        <dbReference type="EMBL" id="GGD48298.1"/>
    </source>
</evidence>
<dbReference type="AlphaFoldDB" id="A0A916YJS6"/>
<dbReference type="NCBIfam" id="TIGR02937">
    <property type="entry name" value="sigma70-ECF"/>
    <property type="match status" value="1"/>
</dbReference>
<proteinExistence type="inferred from homology"/>
<dbReference type="Gene3D" id="1.10.10.10">
    <property type="entry name" value="Winged helix-like DNA-binding domain superfamily/Winged helix DNA-binding domain"/>
    <property type="match status" value="1"/>
</dbReference>
<reference evidence="7" key="2">
    <citation type="submission" date="2020-09" db="EMBL/GenBank/DDBJ databases">
        <authorList>
            <person name="Sun Q."/>
            <person name="Zhou Y."/>
        </authorList>
    </citation>
    <scope>NUCLEOTIDE SEQUENCE</scope>
    <source>
        <strain evidence="7">CGMCC 1.15958</strain>
    </source>
</reference>
<evidence type="ECO:0000256" key="4">
    <source>
        <dbReference type="ARBA" id="ARBA00023163"/>
    </source>
</evidence>
<dbReference type="RefSeq" id="WP_229250536.1">
    <property type="nucleotide sequence ID" value="NZ_BMKK01000002.1"/>
</dbReference>
<dbReference type="Proteomes" id="UP000609064">
    <property type="component" value="Unassembled WGS sequence"/>
</dbReference>
<protein>
    <submittedName>
        <fullName evidence="7">DNA-directed RNA polymerase sigma-70 factor</fullName>
    </submittedName>
</protein>